<reference evidence="2" key="1">
    <citation type="submission" date="2018-01" db="EMBL/GenBank/DDBJ databases">
        <authorList>
            <person name="Regsiter A."/>
            <person name="William W."/>
        </authorList>
    </citation>
    <scope>NUCLEOTIDE SEQUENCE</scope>
    <source>
        <strain evidence="2">TRIP AH-1</strain>
    </source>
</reference>
<organism evidence="2">
    <name type="scientific">uncultured Desulfobacterium sp</name>
    <dbReference type="NCBI Taxonomy" id="201089"/>
    <lineage>
        <taxon>Bacteria</taxon>
        <taxon>Pseudomonadati</taxon>
        <taxon>Thermodesulfobacteriota</taxon>
        <taxon>Desulfobacteria</taxon>
        <taxon>Desulfobacterales</taxon>
        <taxon>Desulfobacteriaceae</taxon>
        <taxon>Desulfobacterium</taxon>
        <taxon>environmental samples</taxon>
    </lineage>
</organism>
<dbReference type="EMBL" id="OJIN01000114">
    <property type="protein sequence ID" value="SPD73832.1"/>
    <property type="molecule type" value="Genomic_DNA"/>
</dbReference>
<sequence length="397" mass="43264">MSWKDRLRPAKFRNASFQVECADGDLGRRIALHEYPGRDLPYAEDMGRKSREISMTAYVLGPDYMDARDALSEALETAGPGTLVHPYRGALTVALLSARGPQESTREGGMAWFSLVFVETDENRWPRVVTDTSATVKTKAEEAAEAAKTGFAKVFDVAKKASYLANAALNVAGSFLDSVEAIAAKPFAVVSNMYDFTGRVEALRNQAINLIYAPADLANAVYVLTDYVGDLITVPYGLKNYDSLFVFGDDFEDIPATTANRLAQAANEEALVSLIKQVAVITAVKAVSDMAFDNYTQAIETRDLLAERLDDVMAEASDTVYNALWDLRGAMIKDISARGATLARLIDYTPASTLPALVIAHRLYGDASRESEIIRRNNIRHPGFVPGGVALEVALDE</sequence>
<dbReference type="Pfam" id="PF07157">
    <property type="entry name" value="DNA_circ_N"/>
    <property type="match status" value="1"/>
</dbReference>
<evidence type="ECO:0000259" key="1">
    <source>
        <dbReference type="Pfam" id="PF07157"/>
    </source>
</evidence>
<protein>
    <submittedName>
        <fullName evidence="2">DNA circulation-like protein</fullName>
    </submittedName>
</protein>
<accession>A0A445MWS4</accession>
<gene>
    <name evidence="2" type="ORF">PITCH_A2000001</name>
</gene>
<dbReference type="InterPro" id="IPR009826">
    <property type="entry name" value="DNA_circ_N"/>
</dbReference>
<dbReference type="AlphaFoldDB" id="A0A445MWS4"/>
<proteinExistence type="predicted"/>
<name>A0A445MWS4_9BACT</name>
<feature type="domain" description="DNA circulation N-terminal" evidence="1">
    <location>
        <begin position="7"/>
        <end position="93"/>
    </location>
</feature>
<evidence type="ECO:0000313" key="2">
    <source>
        <dbReference type="EMBL" id="SPD73832.1"/>
    </source>
</evidence>